<feature type="chain" id="PRO_5016844257" description="Secreted protein" evidence="1">
    <location>
        <begin position="37"/>
        <end position="214"/>
    </location>
</feature>
<gene>
    <name evidence="2" type="ORF">DR950_01295</name>
</gene>
<evidence type="ECO:0000313" key="2">
    <source>
        <dbReference type="EMBL" id="RGD56608.1"/>
    </source>
</evidence>
<protein>
    <recommendedName>
        <fullName evidence="4">Secreted protein</fullName>
    </recommendedName>
</protein>
<keyword evidence="3" id="KW-1185">Reference proteome</keyword>
<dbReference type="RefSeq" id="WP_117485127.1">
    <property type="nucleotide sequence ID" value="NZ_QVIG01000001.1"/>
</dbReference>
<accession>A0A372ZL54</accession>
<comment type="caution">
    <text evidence="2">The sequence shown here is derived from an EMBL/GenBank/DDBJ whole genome shotgun (WGS) entry which is preliminary data.</text>
</comment>
<name>A0A372ZL54_9ACTN</name>
<dbReference type="AlphaFoldDB" id="A0A372ZL54"/>
<evidence type="ECO:0000256" key="1">
    <source>
        <dbReference type="SAM" id="SignalP"/>
    </source>
</evidence>
<dbReference type="Proteomes" id="UP000263377">
    <property type="component" value="Unassembled WGS sequence"/>
</dbReference>
<dbReference type="PROSITE" id="PS51318">
    <property type="entry name" value="TAT"/>
    <property type="match status" value="1"/>
</dbReference>
<organism evidence="2 3">
    <name type="scientific">Kitasatospora xanthocidica</name>
    <dbReference type="NCBI Taxonomy" id="83382"/>
    <lineage>
        <taxon>Bacteria</taxon>
        <taxon>Bacillati</taxon>
        <taxon>Actinomycetota</taxon>
        <taxon>Actinomycetes</taxon>
        <taxon>Kitasatosporales</taxon>
        <taxon>Streptomycetaceae</taxon>
        <taxon>Kitasatospora</taxon>
    </lineage>
</organism>
<proteinExistence type="predicted"/>
<feature type="signal peptide" evidence="1">
    <location>
        <begin position="1"/>
        <end position="36"/>
    </location>
</feature>
<evidence type="ECO:0000313" key="3">
    <source>
        <dbReference type="Proteomes" id="UP000263377"/>
    </source>
</evidence>
<evidence type="ECO:0008006" key="4">
    <source>
        <dbReference type="Google" id="ProtNLM"/>
    </source>
</evidence>
<sequence length="214" mass="22442">MTIARRTRRRRTLAASATTALAVGLLSLGAAPAAHADTLPTLCNPAVDRTTAEPVNVQVTPLVTDFLIYNVAPGSTGHHSDILTRVNSATTTVDNKTEITATASALFLKVEVKVGFSVQKTTSSTTSTTVSDTWDLVDPGRYGLYRGTRVVTGQYVNRVCAQTGGPNTGIWVTTSPSPGTFTTYESPEIGSVRCAPAEAAGTVRRAAQLLISSC</sequence>
<dbReference type="EMBL" id="QVIG01000001">
    <property type="protein sequence ID" value="RGD56608.1"/>
    <property type="molecule type" value="Genomic_DNA"/>
</dbReference>
<dbReference type="InterPro" id="IPR006311">
    <property type="entry name" value="TAT_signal"/>
</dbReference>
<reference evidence="2 3" key="1">
    <citation type="submission" date="2018-08" db="EMBL/GenBank/DDBJ databases">
        <title>Diversity &amp; Physiological Properties of Lignin-Decomposing Actinobacteria from Soil.</title>
        <authorList>
            <person name="Roh S.G."/>
            <person name="Kim S.B."/>
        </authorList>
    </citation>
    <scope>NUCLEOTIDE SEQUENCE [LARGE SCALE GENOMIC DNA]</scope>
    <source>
        <strain evidence="2 3">MMS17-GH009</strain>
    </source>
</reference>
<keyword evidence="1" id="KW-0732">Signal</keyword>